<dbReference type="RefSeq" id="WP_289599800.1">
    <property type="nucleotide sequence ID" value="NZ_JAUDCL010000012.1"/>
</dbReference>
<evidence type="ECO:0000313" key="5">
    <source>
        <dbReference type="Proteomes" id="UP001529380"/>
    </source>
</evidence>
<feature type="transmembrane region" description="Helical" evidence="2">
    <location>
        <begin position="124"/>
        <end position="144"/>
    </location>
</feature>
<feature type="transmembrane region" description="Helical" evidence="2">
    <location>
        <begin position="243"/>
        <end position="262"/>
    </location>
</feature>
<dbReference type="Gene3D" id="1.10.3730.20">
    <property type="match status" value="1"/>
</dbReference>
<dbReference type="InterPro" id="IPR000620">
    <property type="entry name" value="EamA_dom"/>
</dbReference>
<dbReference type="SUPFAM" id="SSF103481">
    <property type="entry name" value="Multidrug resistance efflux transporter EmrE"/>
    <property type="match status" value="2"/>
</dbReference>
<protein>
    <submittedName>
        <fullName evidence="4">DMT family transporter</fullName>
    </submittedName>
</protein>
<comment type="caution">
    <text evidence="4">The sequence shown here is derived from an EMBL/GenBank/DDBJ whole genome shotgun (WGS) entry which is preliminary data.</text>
</comment>
<keyword evidence="5" id="KW-1185">Reference proteome</keyword>
<dbReference type="PANTHER" id="PTHR22911">
    <property type="entry name" value="ACYL-MALONYL CONDENSING ENZYME-RELATED"/>
    <property type="match status" value="1"/>
</dbReference>
<keyword evidence="2" id="KW-1133">Transmembrane helix</keyword>
<proteinExistence type="inferred from homology"/>
<feature type="transmembrane region" description="Helical" evidence="2">
    <location>
        <begin position="66"/>
        <end position="85"/>
    </location>
</feature>
<feature type="domain" description="EamA" evidence="3">
    <location>
        <begin position="151"/>
        <end position="280"/>
    </location>
</feature>
<keyword evidence="2" id="KW-0812">Transmembrane</keyword>
<reference evidence="4 5" key="2">
    <citation type="submission" date="2023-06" db="EMBL/GenBank/DDBJ databases">
        <title>Identification and characterization of horizontal gene transfer across gut microbiota members of farm animals based on homology search.</title>
        <authorList>
            <person name="Schwarzerova J."/>
            <person name="Nykrynova M."/>
            <person name="Jureckova K."/>
            <person name="Cejkova D."/>
            <person name="Rychlik I."/>
        </authorList>
    </citation>
    <scope>NUCLEOTIDE SEQUENCE [LARGE SCALE GENOMIC DNA]</scope>
    <source>
        <strain evidence="4 5">ET340</strain>
    </source>
</reference>
<accession>A0ABT7USC9</accession>
<evidence type="ECO:0000256" key="2">
    <source>
        <dbReference type="SAM" id="Phobius"/>
    </source>
</evidence>
<feature type="transmembrane region" description="Helical" evidence="2">
    <location>
        <begin position="9"/>
        <end position="29"/>
    </location>
</feature>
<dbReference type="PANTHER" id="PTHR22911:SF102">
    <property type="entry name" value="MEMBRANE PROTEIN"/>
    <property type="match status" value="1"/>
</dbReference>
<dbReference type="EMBL" id="JAUDCL010000012">
    <property type="protein sequence ID" value="MDM8201218.1"/>
    <property type="molecule type" value="Genomic_DNA"/>
</dbReference>
<dbReference type="InterPro" id="IPR037185">
    <property type="entry name" value="EmrE-like"/>
</dbReference>
<comment type="similarity">
    <text evidence="1">Belongs to the EamA transporter family.</text>
</comment>
<evidence type="ECO:0000256" key="1">
    <source>
        <dbReference type="ARBA" id="ARBA00007362"/>
    </source>
</evidence>
<reference evidence="4 5" key="3">
    <citation type="submission" date="2023-06" db="EMBL/GenBank/DDBJ databases">
        <authorList>
            <person name="Zeman M."/>
            <person name="Kubasova T."/>
            <person name="Jahodarova E."/>
            <person name="Nykrynova M."/>
            <person name="Rychlik I."/>
        </authorList>
    </citation>
    <scope>NUCLEOTIDE SEQUENCE [LARGE SCALE GENOMIC DNA]</scope>
    <source>
        <strain evidence="4 5">ET340</strain>
    </source>
</reference>
<dbReference type="Pfam" id="PF00892">
    <property type="entry name" value="EamA"/>
    <property type="match status" value="2"/>
</dbReference>
<feature type="transmembrane region" description="Helical" evidence="2">
    <location>
        <begin position="182"/>
        <end position="199"/>
    </location>
</feature>
<evidence type="ECO:0000313" key="4">
    <source>
        <dbReference type="EMBL" id="MDM8201218.1"/>
    </source>
</evidence>
<organism evidence="4 5">
    <name type="scientific">Allofournierella massiliensis</name>
    <dbReference type="NCBI Taxonomy" id="1650663"/>
    <lineage>
        <taxon>Bacteria</taxon>
        <taxon>Bacillati</taxon>
        <taxon>Bacillota</taxon>
        <taxon>Clostridia</taxon>
        <taxon>Eubacteriales</taxon>
        <taxon>Oscillospiraceae</taxon>
        <taxon>Allofournierella</taxon>
    </lineage>
</organism>
<feature type="transmembrane region" description="Helical" evidence="2">
    <location>
        <begin position="35"/>
        <end position="54"/>
    </location>
</feature>
<evidence type="ECO:0000259" key="3">
    <source>
        <dbReference type="Pfam" id="PF00892"/>
    </source>
</evidence>
<dbReference type="Proteomes" id="UP001529380">
    <property type="component" value="Unassembled WGS sequence"/>
</dbReference>
<feature type="domain" description="EamA" evidence="3">
    <location>
        <begin position="9"/>
        <end position="138"/>
    </location>
</feature>
<reference evidence="5" key="1">
    <citation type="submission" date="2023-06" db="EMBL/GenBank/DDBJ databases">
        <title>Identification and characterization of horizontal gene transfer across gut microbiota members of farm animals based on homology search.</title>
        <authorList>
            <person name="Zeman M."/>
            <person name="Kubasova T."/>
            <person name="Jahodarova E."/>
            <person name="Nykrynova M."/>
            <person name="Rychlik I."/>
        </authorList>
    </citation>
    <scope>NUCLEOTIDE SEQUENCE [LARGE SCALE GENOMIC DNA]</scope>
    <source>
        <strain evidence="5">ET340</strain>
    </source>
</reference>
<gene>
    <name evidence="4" type="ORF">QUW08_07925</name>
</gene>
<feature type="transmembrane region" description="Helical" evidence="2">
    <location>
        <begin position="150"/>
        <end position="170"/>
    </location>
</feature>
<feature type="transmembrane region" description="Helical" evidence="2">
    <location>
        <begin position="97"/>
        <end position="115"/>
    </location>
</feature>
<feature type="transmembrane region" description="Helical" evidence="2">
    <location>
        <begin position="211"/>
        <end position="231"/>
    </location>
</feature>
<name>A0ABT7USC9_9FIRM</name>
<feature type="transmembrane region" description="Helical" evidence="2">
    <location>
        <begin position="268"/>
        <end position="286"/>
    </location>
</feature>
<keyword evidence="2" id="KW-0472">Membrane</keyword>
<sequence length="294" mass="31915">MKQPASPQLMLIISMVVFGTLGLFVRNIPVSSGELALYRAILAALLLLVYFVATKQTIPFGKIRRELPLLLLSGVAMGFNWILLFEAYKYTTVSVATLSYYFAPVIVTVACPILFKEKMTIKQWICFAMSTLGIVLITGVGDMASGSNHLLGIAFGLGAACFYAAVILLNKFIRNVEGIHRTFLQFIAAILVLIPYVGVTSGVTLSKLDATGWVCLLVVGLVHTGVTYCLYFSSLKELPGQKAAILSYIDPLVAVLVSVLLLRESLTPMQMVGGLLILGFTLWNEVTPKVKVNG</sequence>